<gene>
    <name evidence="7" type="ORF">HPB51_012720</name>
</gene>
<dbReference type="PANTHER" id="PTHR11802:SF472">
    <property type="entry name" value="SERINE CARBOXYPEPTIDASE CPVL-RELATED"/>
    <property type="match status" value="1"/>
</dbReference>
<evidence type="ECO:0000256" key="6">
    <source>
        <dbReference type="ARBA" id="ARBA00023180"/>
    </source>
</evidence>
<keyword evidence="2" id="KW-0121">Carboxypeptidase</keyword>
<dbReference type="EMBL" id="JABSTU010000005">
    <property type="protein sequence ID" value="KAH8031032.1"/>
    <property type="molecule type" value="Genomic_DNA"/>
</dbReference>
<dbReference type="GO" id="GO:0006508">
    <property type="term" value="P:proteolysis"/>
    <property type="evidence" value="ECO:0007669"/>
    <property type="project" value="UniProtKB-KW"/>
</dbReference>
<evidence type="ECO:0000313" key="8">
    <source>
        <dbReference type="Proteomes" id="UP000821866"/>
    </source>
</evidence>
<sequence length="802" mass="91088">MLWQCPSSRHSWQMTEEVSGPALRSSELSHQLWAFQRAHDVANSSREKPLLLWLQGGVGESSLYGQFLENGPLGIDASGKLYRRRHSLLNDFNIIYLDQPAGAGYSFDTKGNYPATLQQATTHGIRFLRRFWRIFESTGTETSSSRGESYGARSAIGLAQRVLTRKVKDQFPLHLKGVMLGVGFVFPLVDMINSAKYLYCSSLLDEQGRDSFDMQVKKIKYMVMVRNFTAAAEMLRQTVFDMHPAGKKSWFELLTGFENHGSIAKAAIPTEVHKYREYANSGEFKKCLHVAPSRSLDATRTELAMKLSEGEFFAKRTSTLVHVLNNVRVLFYTAQLDSVFPASKMERLFGKLHWRGSALFRQAARKAWYQTTPRNARKVLLGYEKVAGTVMYNTVLFAGHQVNSKFKPLLVWMQGGPGKSALFGQFLENGPLGIDATGNLFRRRPAILSDFNVVYLDTPAGSGYSFDTTGTYPSTLEESSVHAIRFLRRFMRIFPEYHNREFFIAGESYGARSAIGLAHRVLSRPTDLPCRLKGVMLGVGFVFPLLQIINSADYLYYSGLLDDRGRTKFADRFKQIQQLVDEQKPVEAVKLLSQTVLNMHSAEHKSLFEELTGFQSHANIIRDRISRRFETYMSYANSTEFKKIIHVSPTRSLDATRLEVAMALMEKDFFVDKTSTLVYVLNSVPVLFYTAQLDAVFPSVNMERLFWNLNWRGTDAFQAAPRKRWYHVVNGRKELMGYQKIADTVMYTTLLVTGHLVSFDQSEMVVDLYHRFSKFTDKLPMDVPGQKCGNSSLPCWPVSVVI</sequence>
<evidence type="ECO:0000256" key="2">
    <source>
        <dbReference type="ARBA" id="ARBA00022645"/>
    </source>
</evidence>
<evidence type="ECO:0000256" key="4">
    <source>
        <dbReference type="ARBA" id="ARBA00022729"/>
    </source>
</evidence>
<evidence type="ECO:0000256" key="5">
    <source>
        <dbReference type="ARBA" id="ARBA00022801"/>
    </source>
</evidence>
<accession>A0A9J6EAA4</accession>
<organism evidence="7 8">
    <name type="scientific">Rhipicephalus microplus</name>
    <name type="common">Cattle tick</name>
    <name type="synonym">Boophilus microplus</name>
    <dbReference type="NCBI Taxonomy" id="6941"/>
    <lineage>
        <taxon>Eukaryota</taxon>
        <taxon>Metazoa</taxon>
        <taxon>Ecdysozoa</taxon>
        <taxon>Arthropoda</taxon>
        <taxon>Chelicerata</taxon>
        <taxon>Arachnida</taxon>
        <taxon>Acari</taxon>
        <taxon>Parasitiformes</taxon>
        <taxon>Ixodida</taxon>
        <taxon>Ixodoidea</taxon>
        <taxon>Ixodidae</taxon>
        <taxon>Rhipicephalinae</taxon>
        <taxon>Rhipicephalus</taxon>
        <taxon>Boophilus</taxon>
    </lineage>
</organism>
<dbReference type="Gene3D" id="3.40.50.1820">
    <property type="entry name" value="alpha/beta hydrolase"/>
    <property type="match status" value="2"/>
</dbReference>
<evidence type="ECO:0008006" key="9">
    <source>
        <dbReference type="Google" id="ProtNLM"/>
    </source>
</evidence>
<dbReference type="InterPro" id="IPR001563">
    <property type="entry name" value="Peptidase_S10"/>
</dbReference>
<dbReference type="InterPro" id="IPR029058">
    <property type="entry name" value="AB_hydrolase_fold"/>
</dbReference>
<comment type="similarity">
    <text evidence="1">Belongs to the peptidase S10 family.</text>
</comment>
<keyword evidence="3" id="KW-0645">Protease</keyword>
<dbReference type="VEuPathDB" id="VectorBase:LOC119163229"/>
<evidence type="ECO:0000313" key="7">
    <source>
        <dbReference type="EMBL" id="KAH8031032.1"/>
    </source>
</evidence>
<proteinExistence type="inferred from homology"/>
<evidence type="ECO:0000256" key="1">
    <source>
        <dbReference type="ARBA" id="ARBA00009431"/>
    </source>
</evidence>
<dbReference type="PRINTS" id="PR00724">
    <property type="entry name" value="CRBOXYPTASEC"/>
</dbReference>
<reference evidence="7" key="2">
    <citation type="submission" date="2021-09" db="EMBL/GenBank/DDBJ databases">
        <authorList>
            <person name="Jia N."/>
            <person name="Wang J."/>
            <person name="Shi W."/>
            <person name="Du L."/>
            <person name="Sun Y."/>
            <person name="Zhan W."/>
            <person name="Jiang J."/>
            <person name="Wang Q."/>
            <person name="Zhang B."/>
            <person name="Ji P."/>
            <person name="Sakyi L.B."/>
            <person name="Cui X."/>
            <person name="Yuan T."/>
            <person name="Jiang B."/>
            <person name="Yang W."/>
            <person name="Lam T.T.-Y."/>
            <person name="Chang Q."/>
            <person name="Ding S."/>
            <person name="Wang X."/>
            <person name="Zhu J."/>
            <person name="Ruan X."/>
            <person name="Zhao L."/>
            <person name="Wei J."/>
            <person name="Que T."/>
            <person name="Du C."/>
            <person name="Cheng J."/>
            <person name="Dai P."/>
            <person name="Han X."/>
            <person name="Huang E."/>
            <person name="Gao Y."/>
            <person name="Liu J."/>
            <person name="Shao H."/>
            <person name="Ye R."/>
            <person name="Li L."/>
            <person name="Wei W."/>
            <person name="Wang X."/>
            <person name="Wang C."/>
            <person name="Huo Q."/>
            <person name="Li W."/>
            <person name="Guo W."/>
            <person name="Chen H."/>
            <person name="Chen S."/>
            <person name="Zhou L."/>
            <person name="Zhou L."/>
            <person name="Ni X."/>
            <person name="Tian J."/>
            <person name="Zhou Y."/>
            <person name="Sheng Y."/>
            <person name="Liu T."/>
            <person name="Pan Y."/>
            <person name="Xia L."/>
            <person name="Li J."/>
            <person name="Zhao F."/>
            <person name="Cao W."/>
        </authorList>
    </citation>
    <scope>NUCLEOTIDE SEQUENCE</scope>
    <source>
        <strain evidence="7">Rmic-2018</strain>
        <tissue evidence="7">Larvae</tissue>
    </source>
</reference>
<evidence type="ECO:0000256" key="3">
    <source>
        <dbReference type="ARBA" id="ARBA00022670"/>
    </source>
</evidence>
<protein>
    <recommendedName>
        <fullName evidence="9">Serine carboxypeptidase</fullName>
    </recommendedName>
</protein>
<dbReference type="Proteomes" id="UP000821866">
    <property type="component" value="Chromosome 3"/>
</dbReference>
<reference evidence="7" key="1">
    <citation type="journal article" date="2020" name="Cell">
        <title>Large-Scale Comparative Analyses of Tick Genomes Elucidate Their Genetic Diversity and Vector Capacities.</title>
        <authorList>
            <consortium name="Tick Genome and Microbiome Consortium (TIGMIC)"/>
            <person name="Jia N."/>
            <person name="Wang J."/>
            <person name="Shi W."/>
            <person name="Du L."/>
            <person name="Sun Y."/>
            <person name="Zhan W."/>
            <person name="Jiang J.F."/>
            <person name="Wang Q."/>
            <person name="Zhang B."/>
            <person name="Ji P."/>
            <person name="Bell-Sakyi L."/>
            <person name="Cui X.M."/>
            <person name="Yuan T.T."/>
            <person name="Jiang B.G."/>
            <person name="Yang W.F."/>
            <person name="Lam T.T."/>
            <person name="Chang Q.C."/>
            <person name="Ding S.J."/>
            <person name="Wang X.J."/>
            <person name="Zhu J.G."/>
            <person name="Ruan X.D."/>
            <person name="Zhao L."/>
            <person name="Wei J.T."/>
            <person name="Ye R.Z."/>
            <person name="Que T.C."/>
            <person name="Du C.H."/>
            <person name="Zhou Y.H."/>
            <person name="Cheng J.X."/>
            <person name="Dai P.F."/>
            <person name="Guo W.B."/>
            <person name="Han X.H."/>
            <person name="Huang E.J."/>
            <person name="Li L.F."/>
            <person name="Wei W."/>
            <person name="Gao Y.C."/>
            <person name="Liu J.Z."/>
            <person name="Shao H.Z."/>
            <person name="Wang X."/>
            <person name="Wang C.C."/>
            <person name="Yang T.C."/>
            <person name="Huo Q.B."/>
            <person name="Li W."/>
            <person name="Chen H.Y."/>
            <person name="Chen S.E."/>
            <person name="Zhou L.G."/>
            <person name="Ni X.B."/>
            <person name="Tian J.H."/>
            <person name="Sheng Y."/>
            <person name="Liu T."/>
            <person name="Pan Y.S."/>
            <person name="Xia L.Y."/>
            <person name="Li J."/>
            <person name="Zhao F."/>
            <person name="Cao W.C."/>
        </authorList>
    </citation>
    <scope>NUCLEOTIDE SEQUENCE</scope>
    <source>
        <strain evidence="7">Rmic-2018</strain>
    </source>
</reference>
<dbReference type="AlphaFoldDB" id="A0A9J6EAA4"/>
<dbReference type="SUPFAM" id="SSF53474">
    <property type="entry name" value="alpha/beta-Hydrolases"/>
    <property type="match status" value="2"/>
</dbReference>
<keyword evidence="4" id="KW-0732">Signal</keyword>
<name>A0A9J6EAA4_RHIMP</name>
<dbReference type="PANTHER" id="PTHR11802">
    <property type="entry name" value="SERINE PROTEASE FAMILY S10 SERINE CARBOXYPEPTIDASE"/>
    <property type="match status" value="1"/>
</dbReference>
<dbReference type="Pfam" id="PF00450">
    <property type="entry name" value="Peptidase_S10"/>
    <property type="match status" value="2"/>
</dbReference>
<dbReference type="VEuPathDB" id="VectorBase:LOC119164757"/>
<keyword evidence="8" id="KW-1185">Reference proteome</keyword>
<keyword evidence="5" id="KW-0378">Hydrolase</keyword>
<comment type="caution">
    <text evidence="7">The sequence shown here is derived from an EMBL/GenBank/DDBJ whole genome shotgun (WGS) entry which is preliminary data.</text>
</comment>
<keyword evidence="6" id="KW-0325">Glycoprotein</keyword>
<dbReference type="GO" id="GO:0004185">
    <property type="term" value="F:serine-type carboxypeptidase activity"/>
    <property type="evidence" value="ECO:0007669"/>
    <property type="project" value="InterPro"/>
</dbReference>